<dbReference type="AlphaFoldDB" id="A8LRB4"/>
<gene>
    <name evidence="2" type="ordered locus">Dshi_0819</name>
</gene>
<sequence length="98" mass="10593">MRIAALLMFGMLSGCFAPGITFQSPPPQRVAMDGYTFDLYFNGQVVRGVRVNRGKPVSRTHFQAAFVRAVQAGLSCDVLGSTLRGDLVLLTAETICPN</sequence>
<proteinExistence type="predicted"/>
<name>A8LRB4_DINSH</name>
<reference evidence="3" key="1">
    <citation type="journal article" date="2010" name="ISME J.">
        <title>The complete genome sequence of the algal symbiont Dinoroseobacter shibae: a hitchhiker's guide to life in the sea.</title>
        <authorList>
            <person name="Wagner-Dobler I."/>
            <person name="Ballhausen B."/>
            <person name="Berger M."/>
            <person name="Brinkhoff T."/>
            <person name="Buchholz I."/>
            <person name="Bunk B."/>
            <person name="Cypionka H."/>
            <person name="Daniel R."/>
            <person name="Drepper T."/>
            <person name="Gerdts G."/>
            <person name="Hahnke S."/>
            <person name="Han C."/>
            <person name="Jahn D."/>
            <person name="Kalhoefer D."/>
            <person name="Kiss H."/>
            <person name="Klenk H.P."/>
            <person name="Kyrpides N."/>
            <person name="Liebl W."/>
            <person name="Liesegang H."/>
            <person name="Meincke L."/>
            <person name="Pati A."/>
            <person name="Petersen J."/>
            <person name="Piekarski T."/>
            <person name="Pommerenke C."/>
            <person name="Pradella S."/>
            <person name="Pukall R."/>
            <person name="Rabus R."/>
            <person name="Stackebrandt E."/>
            <person name="Thole S."/>
            <person name="Thompson L."/>
            <person name="Tielen P."/>
            <person name="Tomasch J."/>
            <person name="von Jan M."/>
            <person name="Wanphrut N."/>
            <person name="Wichels A."/>
            <person name="Zech H."/>
            <person name="Simon M."/>
        </authorList>
    </citation>
    <scope>NUCLEOTIDE SEQUENCE [LARGE SCALE GENOMIC DNA]</scope>
    <source>
        <strain evidence="3">DSM 16493 / NCIMB 14021 / DFL 12</strain>
    </source>
</reference>
<keyword evidence="3" id="KW-1185">Reference proteome</keyword>
<feature type="signal peptide" evidence="1">
    <location>
        <begin position="1"/>
        <end position="17"/>
    </location>
</feature>
<dbReference type="KEGG" id="dsh:Dshi_0819"/>
<dbReference type="Proteomes" id="UP000006833">
    <property type="component" value="Chromosome"/>
</dbReference>
<dbReference type="EMBL" id="CP000830">
    <property type="protein sequence ID" value="ABV92564.1"/>
    <property type="molecule type" value="Genomic_DNA"/>
</dbReference>
<dbReference type="HOGENOM" id="CLU_2329262_0_0_5"/>
<dbReference type="STRING" id="398580.Dshi_0819"/>
<organism evidence="2 3">
    <name type="scientific">Dinoroseobacter shibae (strain DSM 16493 / NCIMB 14021 / DFL 12)</name>
    <dbReference type="NCBI Taxonomy" id="398580"/>
    <lineage>
        <taxon>Bacteria</taxon>
        <taxon>Pseudomonadati</taxon>
        <taxon>Pseudomonadota</taxon>
        <taxon>Alphaproteobacteria</taxon>
        <taxon>Rhodobacterales</taxon>
        <taxon>Roseobacteraceae</taxon>
        <taxon>Dinoroseobacter</taxon>
    </lineage>
</organism>
<accession>A8LRB4</accession>
<evidence type="ECO:0000313" key="3">
    <source>
        <dbReference type="Proteomes" id="UP000006833"/>
    </source>
</evidence>
<dbReference type="OrthoDB" id="7864349at2"/>
<evidence type="ECO:0000313" key="2">
    <source>
        <dbReference type="EMBL" id="ABV92564.1"/>
    </source>
</evidence>
<dbReference type="RefSeq" id="WP_012177496.1">
    <property type="nucleotide sequence ID" value="NC_009952.1"/>
</dbReference>
<dbReference type="PROSITE" id="PS51257">
    <property type="entry name" value="PROKAR_LIPOPROTEIN"/>
    <property type="match status" value="1"/>
</dbReference>
<evidence type="ECO:0008006" key="4">
    <source>
        <dbReference type="Google" id="ProtNLM"/>
    </source>
</evidence>
<feature type="chain" id="PRO_5002723048" description="Lipoprotein" evidence="1">
    <location>
        <begin position="18"/>
        <end position="98"/>
    </location>
</feature>
<keyword evidence="1" id="KW-0732">Signal</keyword>
<protein>
    <recommendedName>
        <fullName evidence="4">Lipoprotein</fullName>
    </recommendedName>
</protein>
<evidence type="ECO:0000256" key="1">
    <source>
        <dbReference type="SAM" id="SignalP"/>
    </source>
</evidence>